<organism evidence="3 4">
    <name type="scientific">Dactylosporangium siamense</name>
    <dbReference type="NCBI Taxonomy" id="685454"/>
    <lineage>
        <taxon>Bacteria</taxon>
        <taxon>Bacillati</taxon>
        <taxon>Actinomycetota</taxon>
        <taxon>Actinomycetes</taxon>
        <taxon>Micromonosporales</taxon>
        <taxon>Micromonosporaceae</taxon>
        <taxon>Dactylosporangium</taxon>
    </lineage>
</organism>
<feature type="transmembrane region" description="Helical" evidence="2">
    <location>
        <begin position="265"/>
        <end position="288"/>
    </location>
</feature>
<feature type="transmembrane region" description="Helical" evidence="2">
    <location>
        <begin position="40"/>
        <end position="58"/>
    </location>
</feature>
<sequence length="688" mass="71249">MSEVGERVRAALPAVALLTLATAAVLGLSTLLGIAPAPPVWQLVLTLVAGLLLGVAATDQVRAALTDWQGATAAESGTHRRARRGAAPVPPHMPQTDEPERLEKPRPPRPARPSWPRIGIIALIVAGLVALLWVPQVPVHGVATAIFTFVVGYAAYALPVLPLLLLWPLPRLPRATWPWQLPLVPFVDRRLWTGAELRDLTVATLQYLRERVLTRTTGIALAVLGLLHLVRGNPSLLDGGASRAGGLIGWLLAEPLRLVFSAGGAIGLLGGILVGAAAVIAASVGRAWGTVTGYAVLAVAVAVPLLGVGAGHWLGFEYYLRTERGKVVVVAGLSPTHRQAVHDTAVPVDGLSPSLLALLDKGLQVTGNADGDRIARALADPSQAAADLFVGDQFELKAGECFDWIGGSSQLRYVTPCNAAHIGEVTYVGHLPFLTDPGRDAVDAAAKAVCEQSYGAYLGVPYGQSFLPLEKPMLPPGWSARPVIACSVGAVGPWTLKGSKTVAALQQKVPWGAATGCKVEVPDALRVTAEQPNTRCVAPGPEQRLAVQGGGFAMDLEFAAIGKTAGGAKIGAACLDGADLGNGYTFEVGADGVIEIFKLTGGQPAKLAASAKPKNAGPPTTASTPLQVSCKPTADGGIELVAFSTGSRKAIAVDKTNPVTRLSPRLMLANAATGGVVMTAMIFNATLV</sequence>
<keyword evidence="4" id="KW-1185">Reference proteome</keyword>
<proteinExistence type="predicted"/>
<gene>
    <name evidence="3" type="ORF">Dsi01nite_061970</name>
</gene>
<evidence type="ECO:0000313" key="4">
    <source>
        <dbReference type="Proteomes" id="UP000660611"/>
    </source>
</evidence>
<accession>A0A919PRS5</accession>
<evidence type="ECO:0000313" key="3">
    <source>
        <dbReference type="EMBL" id="GIG48156.1"/>
    </source>
</evidence>
<evidence type="ECO:0000256" key="1">
    <source>
        <dbReference type="SAM" id="MobiDB-lite"/>
    </source>
</evidence>
<feature type="region of interest" description="Disordered" evidence="1">
    <location>
        <begin position="74"/>
        <end position="111"/>
    </location>
</feature>
<keyword evidence="2" id="KW-0472">Membrane</keyword>
<reference evidence="3" key="1">
    <citation type="submission" date="2021-01" db="EMBL/GenBank/DDBJ databases">
        <title>Whole genome shotgun sequence of Dactylosporangium siamense NBRC 106093.</title>
        <authorList>
            <person name="Komaki H."/>
            <person name="Tamura T."/>
        </authorList>
    </citation>
    <scope>NUCLEOTIDE SEQUENCE</scope>
    <source>
        <strain evidence="3">NBRC 106093</strain>
    </source>
</reference>
<name>A0A919PRS5_9ACTN</name>
<feature type="transmembrane region" description="Helical" evidence="2">
    <location>
        <begin position="294"/>
        <end position="316"/>
    </location>
</feature>
<dbReference type="RefSeq" id="WP_203849869.1">
    <property type="nucleotide sequence ID" value="NZ_BAAAVW010000022.1"/>
</dbReference>
<keyword evidence="2" id="KW-1133">Transmembrane helix</keyword>
<feature type="transmembrane region" description="Helical" evidence="2">
    <location>
        <begin position="12"/>
        <end position="34"/>
    </location>
</feature>
<dbReference type="EMBL" id="BONQ01000096">
    <property type="protein sequence ID" value="GIG48156.1"/>
    <property type="molecule type" value="Genomic_DNA"/>
</dbReference>
<comment type="caution">
    <text evidence="3">The sequence shown here is derived from an EMBL/GenBank/DDBJ whole genome shotgun (WGS) entry which is preliminary data.</text>
</comment>
<dbReference type="AlphaFoldDB" id="A0A919PRS5"/>
<feature type="transmembrane region" description="Helical" evidence="2">
    <location>
        <begin position="114"/>
        <end position="134"/>
    </location>
</feature>
<feature type="transmembrane region" description="Helical" evidence="2">
    <location>
        <begin position="146"/>
        <end position="167"/>
    </location>
</feature>
<evidence type="ECO:0000256" key="2">
    <source>
        <dbReference type="SAM" id="Phobius"/>
    </source>
</evidence>
<keyword evidence="2" id="KW-0812">Transmembrane</keyword>
<feature type="transmembrane region" description="Helical" evidence="2">
    <location>
        <begin position="212"/>
        <end position="230"/>
    </location>
</feature>
<protein>
    <submittedName>
        <fullName evidence="3">Uncharacterized protein</fullName>
    </submittedName>
</protein>
<dbReference type="Proteomes" id="UP000660611">
    <property type="component" value="Unassembled WGS sequence"/>
</dbReference>